<evidence type="ECO:0000313" key="7">
    <source>
        <dbReference type="Proteomes" id="UP000069771"/>
    </source>
</evidence>
<evidence type="ECO:0000256" key="1">
    <source>
        <dbReference type="ARBA" id="ARBA00004141"/>
    </source>
</evidence>
<feature type="transmembrane region" description="Helical" evidence="5">
    <location>
        <begin position="380"/>
        <end position="397"/>
    </location>
</feature>
<dbReference type="PANTHER" id="PTHR43427">
    <property type="entry name" value="CHLORIDE CHANNEL PROTEIN CLC-E"/>
    <property type="match status" value="1"/>
</dbReference>
<dbReference type="KEGG" id="fro:AALO17_14170"/>
<dbReference type="InterPro" id="IPR001807">
    <property type="entry name" value="ClC"/>
</dbReference>
<comment type="subcellular location">
    <subcellularLocation>
        <location evidence="1">Membrane</location>
        <topology evidence="1">Multi-pass membrane protein</topology>
    </subcellularLocation>
</comment>
<dbReference type="GeneID" id="78478121"/>
<evidence type="ECO:0000256" key="2">
    <source>
        <dbReference type="ARBA" id="ARBA00022692"/>
    </source>
</evidence>
<keyword evidence="2 5" id="KW-0812">Transmembrane</keyword>
<reference evidence="6 7" key="1">
    <citation type="journal article" date="2016" name="Gut Pathog.">
        <title>Whole genome sequencing of "Faecalibaculum rodentium" ALO17, isolated from C57BL/6J laboratory mouse feces.</title>
        <authorList>
            <person name="Lim S."/>
            <person name="Chang D.H."/>
            <person name="Ahn S."/>
            <person name="Kim B.C."/>
        </authorList>
    </citation>
    <scope>NUCLEOTIDE SEQUENCE [LARGE SCALE GENOMIC DNA]</scope>
    <source>
        <strain evidence="6 7">Alo17</strain>
    </source>
</reference>
<sequence>MQNFSRFLSAHSRAAAEFVFLSGAGVLIGLSVSLFEVLFGYGLILIEQWRTAFPLWTFLVLPLAGLLVVWLFQKYGGLACKGMNLIFEVSQGKPERIPRRTVFLMTVCTWLSRLAGASVGREGVAVQIGAAVSWQFGHFFHKKLDIENIRTIFLVTGMAAGFAGLFGTPFSAVFFALEVLVAGTLKYRAMAPAICAAFSASWLSARLGLSAEGYAIRMLLPFSIETFWLPLLMMGLAFGLAGGLFAWGLRRVRKTVTDRFPDPFRRILILGTVLACLMILTGGRYAGSGAALIAAPFAGDPMYAWDFLLKAGFTILSLSAGFVGGEVTPLFAIGVSLGTVIGPLFGLDPMLSAALGFAAVFGSGTNTFLSPVMIGMEVFGFQWFPFFFVVCAVSYLVNRDQSIYSLQSRYGLHDV</sequence>
<dbReference type="STRING" id="1702221.AALO17_14170"/>
<proteinExistence type="predicted"/>
<evidence type="ECO:0008006" key="8">
    <source>
        <dbReference type="Google" id="ProtNLM"/>
    </source>
</evidence>
<feature type="transmembrane region" description="Helical" evidence="5">
    <location>
        <begin position="52"/>
        <end position="72"/>
    </location>
</feature>
<dbReference type="OrthoDB" id="9767361at2"/>
<dbReference type="GO" id="GO:0016020">
    <property type="term" value="C:membrane"/>
    <property type="evidence" value="ECO:0007669"/>
    <property type="project" value="UniProtKB-SubCell"/>
</dbReference>
<evidence type="ECO:0000256" key="4">
    <source>
        <dbReference type="ARBA" id="ARBA00023136"/>
    </source>
</evidence>
<dbReference type="Pfam" id="PF00654">
    <property type="entry name" value="Voltage_CLC"/>
    <property type="match status" value="1"/>
</dbReference>
<keyword evidence="7" id="KW-1185">Reference proteome</keyword>
<feature type="transmembrane region" description="Helical" evidence="5">
    <location>
        <begin position="227"/>
        <end position="247"/>
    </location>
</feature>
<keyword evidence="3 5" id="KW-1133">Transmembrane helix</keyword>
<dbReference type="InterPro" id="IPR050368">
    <property type="entry name" value="ClC-type_chloride_channel"/>
</dbReference>
<dbReference type="Proteomes" id="UP000069771">
    <property type="component" value="Chromosome"/>
</dbReference>
<feature type="transmembrane region" description="Helical" evidence="5">
    <location>
        <begin position="20"/>
        <end position="46"/>
    </location>
</feature>
<protein>
    <recommendedName>
        <fullName evidence="8">Voltage-gated chloride channel protein</fullName>
    </recommendedName>
</protein>
<dbReference type="PRINTS" id="PR00762">
    <property type="entry name" value="CLCHANNEL"/>
</dbReference>
<dbReference type="PATRIC" id="fig|1702221.3.peg.1368"/>
<dbReference type="GO" id="GO:0015108">
    <property type="term" value="F:chloride transmembrane transporter activity"/>
    <property type="evidence" value="ECO:0007669"/>
    <property type="project" value="InterPro"/>
</dbReference>
<evidence type="ECO:0000256" key="5">
    <source>
        <dbReference type="SAM" id="Phobius"/>
    </source>
</evidence>
<gene>
    <name evidence="6" type="ORF">AALO17_14170</name>
</gene>
<name>A0A140DV74_9FIRM</name>
<dbReference type="InterPro" id="IPR014743">
    <property type="entry name" value="Cl-channel_core"/>
</dbReference>
<accession>A0A140DV74</accession>
<dbReference type="SUPFAM" id="SSF81340">
    <property type="entry name" value="Clc chloride channel"/>
    <property type="match status" value="1"/>
</dbReference>
<feature type="transmembrane region" description="Helical" evidence="5">
    <location>
        <begin position="267"/>
        <end position="286"/>
    </location>
</feature>
<dbReference type="AlphaFoldDB" id="A0A140DV74"/>
<evidence type="ECO:0000313" key="6">
    <source>
        <dbReference type="EMBL" id="AMK54551.1"/>
    </source>
</evidence>
<dbReference type="PANTHER" id="PTHR43427:SF12">
    <property type="entry name" value="CHLORIDE TRANSPORTER"/>
    <property type="match status" value="1"/>
</dbReference>
<organism evidence="6 7">
    <name type="scientific">Faecalibaculum rodentium</name>
    <dbReference type="NCBI Taxonomy" id="1702221"/>
    <lineage>
        <taxon>Bacteria</taxon>
        <taxon>Bacillati</taxon>
        <taxon>Bacillota</taxon>
        <taxon>Erysipelotrichia</taxon>
        <taxon>Erysipelotrichales</taxon>
        <taxon>Erysipelotrichaceae</taxon>
        <taxon>Faecalibaculum</taxon>
    </lineage>
</organism>
<dbReference type="RefSeq" id="WP_067557067.1">
    <property type="nucleotide sequence ID" value="NZ_CAMTBT010000068.1"/>
</dbReference>
<feature type="transmembrane region" description="Helical" evidence="5">
    <location>
        <begin position="152"/>
        <end position="177"/>
    </location>
</feature>
<evidence type="ECO:0000256" key="3">
    <source>
        <dbReference type="ARBA" id="ARBA00022989"/>
    </source>
</evidence>
<feature type="transmembrane region" description="Helical" evidence="5">
    <location>
        <begin position="307"/>
        <end position="324"/>
    </location>
</feature>
<keyword evidence="4 5" id="KW-0472">Membrane</keyword>
<dbReference type="EMBL" id="CP011391">
    <property type="protein sequence ID" value="AMK54551.1"/>
    <property type="molecule type" value="Genomic_DNA"/>
</dbReference>
<dbReference type="Gene3D" id="1.10.3080.10">
    <property type="entry name" value="Clc chloride channel"/>
    <property type="match status" value="1"/>
</dbReference>